<dbReference type="CDD" id="cd00067">
    <property type="entry name" value="GAL4"/>
    <property type="match status" value="1"/>
</dbReference>
<dbReference type="PROSITE" id="PS50048">
    <property type="entry name" value="ZN2_CY6_FUNGAL_2"/>
    <property type="match status" value="1"/>
</dbReference>
<feature type="compositionally biased region" description="Pro residues" evidence="7">
    <location>
        <begin position="393"/>
        <end position="415"/>
    </location>
</feature>
<dbReference type="AlphaFoldDB" id="A0AAE1C4I9"/>
<evidence type="ECO:0000256" key="7">
    <source>
        <dbReference type="SAM" id="MobiDB-lite"/>
    </source>
</evidence>
<feature type="compositionally biased region" description="Low complexity" evidence="7">
    <location>
        <begin position="525"/>
        <end position="542"/>
    </location>
</feature>
<evidence type="ECO:0000256" key="6">
    <source>
        <dbReference type="ARBA" id="ARBA00023242"/>
    </source>
</evidence>
<dbReference type="GO" id="GO:0000981">
    <property type="term" value="F:DNA-binding transcription factor activity, RNA polymerase II-specific"/>
    <property type="evidence" value="ECO:0007669"/>
    <property type="project" value="InterPro"/>
</dbReference>
<feature type="compositionally biased region" description="Low complexity" evidence="7">
    <location>
        <begin position="470"/>
        <end position="489"/>
    </location>
</feature>
<feature type="domain" description="Zn(2)-C6 fungal-type" evidence="8">
    <location>
        <begin position="122"/>
        <end position="151"/>
    </location>
</feature>
<protein>
    <recommendedName>
        <fullName evidence="8">Zn(2)-C6 fungal-type domain-containing protein</fullName>
    </recommendedName>
</protein>
<name>A0AAE1C4I9_9PEZI</name>
<feature type="compositionally biased region" description="Pro residues" evidence="7">
    <location>
        <begin position="458"/>
        <end position="469"/>
    </location>
</feature>
<proteinExistence type="predicted"/>
<feature type="region of interest" description="Disordered" evidence="7">
    <location>
        <begin position="156"/>
        <end position="244"/>
    </location>
</feature>
<keyword evidence="2" id="KW-0862">Zinc</keyword>
<keyword evidence="1" id="KW-0479">Metal-binding</keyword>
<dbReference type="EMBL" id="JAUTXT010000005">
    <property type="protein sequence ID" value="KAK3677944.1"/>
    <property type="molecule type" value="Genomic_DNA"/>
</dbReference>
<evidence type="ECO:0000256" key="2">
    <source>
        <dbReference type="ARBA" id="ARBA00022833"/>
    </source>
</evidence>
<dbReference type="InterPro" id="IPR001138">
    <property type="entry name" value="Zn2Cys6_DnaBD"/>
</dbReference>
<sequence length="570" mass="60743">MSNPSSPRRTSSISTSATTQTYAPTAIPTTSVITSNPTLTFPSAFATSLPPTQPSIPSTYGSNPFASTGYTSVAASTFPGPTASGPRFTGLSGPSSEVASAAVAAGPLGRGGRKAKTHVASACVNCKRAHLSCDVQRPCTRCVASGKQESCIDVQHKKRGRPRLRDEGEFSSMGTGRSSPGSSVVAGPSQMTPRPIAQTRHRRAESFRSLRSQTSDDSSSMIGSTPIRGPLSFQSPYTVRQPGIPGSAPPRFEVATALLNTNFVIIRANQPFEQIMNNGGSTRGRHISELAAPADGESIHNIRTRLRAEREARDPAYMPPIMQPGQDPVLNISEADAEQYTRSFNDQTYAWRQAQPVPNIENFPARVRLAKAYSYFVVVTLPSFRPVDQPPVQSRPPPPAYGAPFGFGPPLPSPEPYGIARQQTLHSAPPLSAYESRAPMTSTPIGRASGPFGSSSTYPPPHPPMPFQHPQPIHARPAPILSRPLSPRLLIREPPTDTTAFTPRSMPSESGREVGREALQLPPISSSQAGAGPSGARASGEGSSEDDDGDGNTTSPRKRRRMGIDEVLQR</sequence>
<dbReference type="PROSITE" id="PS00463">
    <property type="entry name" value="ZN2_CY6_FUNGAL_1"/>
    <property type="match status" value="1"/>
</dbReference>
<keyword evidence="5" id="KW-0804">Transcription</keyword>
<evidence type="ECO:0000259" key="8">
    <source>
        <dbReference type="PROSITE" id="PS50048"/>
    </source>
</evidence>
<accession>A0AAE1C4I9</accession>
<dbReference type="GO" id="GO:0003677">
    <property type="term" value="F:DNA binding"/>
    <property type="evidence" value="ECO:0007669"/>
    <property type="project" value="UniProtKB-KW"/>
</dbReference>
<evidence type="ECO:0000256" key="4">
    <source>
        <dbReference type="ARBA" id="ARBA00023125"/>
    </source>
</evidence>
<evidence type="ECO:0000313" key="9">
    <source>
        <dbReference type="EMBL" id="KAK3677944.1"/>
    </source>
</evidence>
<comment type="caution">
    <text evidence="9">The sequence shown here is derived from an EMBL/GenBank/DDBJ whole genome shotgun (WGS) entry which is preliminary data.</text>
</comment>
<dbReference type="Pfam" id="PF00172">
    <property type="entry name" value="Zn_clus"/>
    <property type="match status" value="1"/>
</dbReference>
<keyword evidence="3" id="KW-0805">Transcription regulation</keyword>
<dbReference type="GO" id="GO:0008270">
    <property type="term" value="F:zinc ion binding"/>
    <property type="evidence" value="ECO:0007669"/>
    <property type="project" value="InterPro"/>
</dbReference>
<feature type="compositionally biased region" description="Low complexity" evidence="7">
    <location>
        <begin position="209"/>
        <end position="224"/>
    </location>
</feature>
<gene>
    <name evidence="9" type="ORF">LTR78_002039</name>
</gene>
<keyword evidence="6" id="KW-0539">Nucleus</keyword>
<feature type="region of interest" description="Disordered" evidence="7">
    <location>
        <begin position="387"/>
        <end position="418"/>
    </location>
</feature>
<feature type="compositionally biased region" description="Low complexity" evidence="7">
    <location>
        <begin position="1"/>
        <end position="21"/>
    </location>
</feature>
<evidence type="ECO:0000256" key="5">
    <source>
        <dbReference type="ARBA" id="ARBA00023163"/>
    </source>
</evidence>
<evidence type="ECO:0000313" key="10">
    <source>
        <dbReference type="Proteomes" id="UP001274830"/>
    </source>
</evidence>
<feature type="region of interest" description="Disordered" evidence="7">
    <location>
        <begin position="1"/>
        <end position="22"/>
    </location>
</feature>
<feature type="region of interest" description="Disordered" evidence="7">
    <location>
        <begin position="431"/>
        <end position="570"/>
    </location>
</feature>
<dbReference type="InterPro" id="IPR050335">
    <property type="entry name" value="ERT1_acuK_gluconeogen_tf"/>
</dbReference>
<evidence type="ECO:0000256" key="1">
    <source>
        <dbReference type="ARBA" id="ARBA00022723"/>
    </source>
</evidence>
<keyword evidence="4" id="KW-0238">DNA-binding</keyword>
<feature type="compositionally biased region" description="Low complexity" evidence="7">
    <location>
        <begin position="178"/>
        <end position="189"/>
    </location>
</feature>
<reference evidence="9" key="1">
    <citation type="submission" date="2023-07" db="EMBL/GenBank/DDBJ databases">
        <title>Black Yeasts Isolated from many extreme environments.</title>
        <authorList>
            <person name="Coleine C."/>
            <person name="Stajich J.E."/>
            <person name="Selbmann L."/>
        </authorList>
    </citation>
    <scope>NUCLEOTIDE SEQUENCE</scope>
    <source>
        <strain evidence="9">CCFEE 5485</strain>
    </source>
</reference>
<evidence type="ECO:0000256" key="3">
    <source>
        <dbReference type="ARBA" id="ARBA00023015"/>
    </source>
</evidence>
<dbReference type="PANTHER" id="PTHR47659:SF4">
    <property type="entry name" value="ZN(II)2CYS6 TRANSCRIPTION FACTOR (EUROFUNG)"/>
    <property type="match status" value="1"/>
</dbReference>
<dbReference type="PANTHER" id="PTHR47659">
    <property type="entry name" value="ZN(II)2CYS6 TRANSCRIPTION FACTOR (EUROFUNG)-RELATED"/>
    <property type="match status" value="1"/>
</dbReference>
<dbReference type="InterPro" id="IPR036864">
    <property type="entry name" value="Zn2-C6_fun-type_DNA-bd_sf"/>
</dbReference>
<organism evidence="9 10">
    <name type="scientific">Recurvomyces mirabilis</name>
    <dbReference type="NCBI Taxonomy" id="574656"/>
    <lineage>
        <taxon>Eukaryota</taxon>
        <taxon>Fungi</taxon>
        <taxon>Dikarya</taxon>
        <taxon>Ascomycota</taxon>
        <taxon>Pezizomycotina</taxon>
        <taxon>Dothideomycetes</taxon>
        <taxon>Dothideomycetidae</taxon>
        <taxon>Mycosphaerellales</taxon>
        <taxon>Teratosphaeriaceae</taxon>
        <taxon>Recurvomyces</taxon>
    </lineage>
</organism>
<keyword evidence="10" id="KW-1185">Reference proteome</keyword>
<dbReference type="Gene3D" id="4.10.240.10">
    <property type="entry name" value="Zn(2)-C6 fungal-type DNA-binding domain"/>
    <property type="match status" value="1"/>
</dbReference>
<dbReference type="SUPFAM" id="SSF57701">
    <property type="entry name" value="Zn2/Cys6 DNA-binding domain"/>
    <property type="match status" value="1"/>
</dbReference>
<dbReference type="Proteomes" id="UP001274830">
    <property type="component" value="Unassembled WGS sequence"/>
</dbReference>
<dbReference type="SMART" id="SM00066">
    <property type="entry name" value="GAL4"/>
    <property type="match status" value="1"/>
</dbReference>
<feature type="compositionally biased region" description="Polar residues" evidence="7">
    <location>
        <begin position="496"/>
        <end position="508"/>
    </location>
</feature>